<dbReference type="AlphaFoldDB" id="A0AAD7D6V8"/>
<organism evidence="1 2">
    <name type="scientific">Mycena rosella</name>
    <name type="common">Pink bonnet</name>
    <name type="synonym">Agaricus rosellus</name>
    <dbReference type="NCBI Taxonomy" id="1033263"/>
    <lineage>
        <taxon>Eukaryota</taxon>
        <taxon>Fungi</taxon>
        <taxon>Dikarya</taxon>
        <taxon>Basidiomycota</taxon>
        <taxon>Agaricomycotina</taxon>
        <taxon>Agaricomycetes</taxon>
        <taxon>Agaricomycetidae</taxon>
        <taxon>Agaricales</taxon>
        <taxon>Marasmiineae</taxon>
        <taxon>Mycenaceae</taxon>
        <taxon>Mycena</taxon>
    </lineage>
</organism>
<name>A0AAD7D6V8_MYCRO</name>
<keyword evidence="2" id="KW-1185">Reference proteome</keyword>
<accession>A0AAD7D6V8</accession>
<gene>
    <name evidence="1" type="ORF">B0H17DRAFT_1138332</name>
</gene>
<evidence type="ECO:0000313" key="1">
    <source>
        <dbReference type="EMBL" id="KAJ7681582.1"/>
    </source>
</evidence>
<comment type="caution">
    <text evidence="1">The sequence shown here is derived from an EMBL/GenBank/DDBJ whole genome shotgun (WGS) entry which is preliminary data.</text>
</comment>
<dbReference type="EMBL" id="JARKIE010000116">
    <property type="protein sequence ID" value="KAJ7681582.1"/>
    <property type="molecule type" value="Genomic_DNA"/>
</dbReference>
<evidence type="ECO:0000313" key="2">
    <source>
        <dbReference type="Proteomes" id="UP001221757"/>
    </source>
</evidence>
<protein>
    <submittedName>
        <fullName evidence="1">Uncharacterized protein</fullName>
    </submittedName>
</protein>
<sequence>MSLVMLGTGSCLCMPRLLETSADCKCTYFLQYEADKRRGLLEFWSLSYIGHWNYICGCYGTIVQTEMELAARRTVTDPSGEVNVIEVEQDEKHEHLRERDPRAIRNHGGISRQEAATIRKKEAPTCAGMRICTGKRMRSFADSRYLLISRTAQIEANWERHETGGITNRKGNKNCIELRDARDTCVENALLKRGRPGYREEGNTSRALVLVLAQKGDWLAA</sequence>
<reference evidence="1" key="1">
    <citation type="submission" date="2023-03" db="EMBL/GenBank/DDBJ databases">
        <title>Massive genome expansion in bonnet fungi (Mycena s.s.) driven by repeated elements and novel gene families across ecological guilds.</title>
        <authorList>
            <consortium name="Lawrence Berkeley National Laboratory"/>
            <person name="Harder C.B."/>
            <person name="Miyauchi S."/>
            <person name="Viragh M."/>
            <person name="Kuo A."/>
            <person name="Thoen E."/>
            <person name="Andreopoulos B."/>
            <person name="Lu D."/>
            <person name="Skrede I."/>
            <person name="Drula E."/>
            <person name="Henrissat B."/>
            <person name="Morin E."/>
            <person name="Kohler A."/>
            <person name="Barry K."/>
            <person name="LaButti K."/>
            <person name="Morin E."/>
            <person name="Salamov A."/>
            <person name="Lipzen A."/>
            <person name="Mereny Z."/>
            <person name="Hegedus B."/>
            <person name="Baldrian P."/>
            <person name="Stursova M."/>
            <person name="Weitz H."/>
            <person name="Taylor A."/>
            <person name="Grigoriev I.V."/>
            <person name="Nagy L.G."/>
            <person name="Martin F."/>
            <person name="Kauserud H."/>
        </authorList>
    </citation>
    <scope>NUCLEOTIDE SEQUENCE</scope>
    <source>
        <strain evidence="1">CBHHK067</strain>
    </source>
</reference>
<dbReference type="Proteomes" id="UP001221757">
    <property type="component" value="Unassembled WGS sequence"/>
</dbReference>
<proteinExistence type="predicted"/>